<reference evidence="7 8" key="1">
    <citation type="journal article" date="2021" name="Sci. Rep.">
        <title>The genome of the diatom Chaetoceros tenuissimus carries an ancient integrated fragment of an extant virus.</title>
        <authorList>
            <person name="Hongo Y."/>
            <person name="Kimura K."/>
            <person name="Takaki Y."/>
            <person name="Yoshida Y."/>
            <person name="Baba S."/>
            <person name="Kobayashi G."/>
            <person name="Nagasaki K."/>
            <person name="Hano T."/>
            <person name="Tomaru Y."/>
        </authorList>
    </citation>
    <scope>NUCLEOTIDE SEQUENCE [LARGE SCALE GENOMIC DNA]</scope>
    <source>
        <strain evidence="7 8">NIES-3715</strain>
    </source>
</reference>
<evidence type="ECO:0000313" key="7">
    <source>
        <dbReference type="EMBL" id="GFH44655.1"/>
    </source>
</evidence>
<evidence type="ECO:0000256" key="1">
    <source>
        <dbReference type="ARBA" id="ARBA00004141"/>
    </source>
</evidence>
<evidence type="ECO:0000256" key="4">
    <source>
        <dbReference type="ARBA" id="ARBA00023136"/>
    </source>
</evidence>
<feature type="transmembrane region" description="Helical" evidence="6">
    <location>
        <begin position="20"/>
        <end position="42"/>
    </location>
</feature>
<feature type="transmembrane region" description="Helical" evidence="6">
    <location>
        <begin position="257"/>
        <end position="277"/>
    </location>
</feature>
<dbReference type="EMBL" id="BLLK01000020">
    <property type="protein sequence ID" value="GFH44655.1"/>
    <property type="molecule type" value="Genomic_DNA"/>
</dbReference>
<feature type="transmembrane region" description="Helical" evidence="6">
    <location>
        <begin position="169"/>
        <end position="193"/>
    </location>
</feature>
<evidence type="ECO:0000256" key="2">
    <source>
        <dbReference type="ARBA" id="ARBA00022692"/>
    </source>
</evidence>
<evidence type="ECO:0000256" key="6">
    <source>
        <dbReference type="SAM" id="Phobius"/>
    </source>
</evidence>
<name>A0AAD3CHE3_9STRA</name>
<dbReference type="AlphaFoldDB" id="A0AAD3CHE3"/>
<feature type="transmembrane region" description="Helical" evidence="6">
    <location>
        <begin position="54"/>
        <end position="76"/>
    </location>
</feature>
<accession>A0AAD3CHE3</accession>
<keyword evidence="2 6" id="KW-0812">Transmembrane</keyword>
<evidence type="ECO:0000313" key="8">
    <source>
        <dbReference type="Proteomes" id="UP001054902"/>
    </source>
</evidence>
<keyword evidence="8" id="KW-1185">Reference proteome</keyword>
<comment type="caution">
    <text evidence="7">The sequence shown here is derived from an EMBL/GenBank/DDBJ whole genome shotgun (WGS) entry which is preliminary data.</text>
</comment>
<feature type="transmembrane region" description="Helical" evidence="6">
    <location>
        <begin position="226"/>
        <end position="245"/>
    </location>
</feature>
<dbReference type="PANTHER" id="PTHR23112:SF0">
    <property type="entry name" value="TRANSMEMBRANE PROTEIN 116"/>
    <property type="match status" value="1"/>
</dbReference>
<dbReference type="Gene3D" id="1.20.1070.10">
    <property type="entry name" value="Rhodopsin 7-helix transmembrane proteins"/>
    <property type="match status" value="1"/>
</dbReference>
<feature type="region of interest" description="Disordered" evidence="5">
    <location>
        <begin position="411"/>
        <end position="460"/>
    </location>
</feature>
<dbReference type="PANTHER" id="PTHR23112">
    <property type="entry name" value="G PROTEIN-COUPLED RECEPTOR 157-RELATED"/>
    <property type="match status" value="1"/>
</dbReference>
<gene>
    <name evidence="7" type="ORF">CTEN210_01129</name>
</gene>
<evidence type="ECO:0000256" key="5">
    <source>
        <dbReference type="SAM" id="MobiDB-lite"/>
    </source>
</evidence>
<protein>
    <submittedName>
        <fullName evidence="7">Uncharacterized protein</fullName>
    </submittedName>
</protein>
<keyword evidence="3 6" id="KW-1133">Transmembrane helix</keyword>
<dbReference type="Proteomes" id="UP001054902">
    <property type="component" value="Unassembled WGS sequence"/>
</dbReference>
<dbReference type="GO" id="GO:0004930">
    <property type="term" value="F:G protein-coupled receptor activity"/>
    <property type="evidence" value="ECO:0007669"/>
    <property type="project" value="TreeGrafter"/>
</dbReference>
<organism evidence="7 8">
    <name type="scientific">Chaetoceros tenuissimus</name>
    <dbReference type="NCBI Taxonomy" id="426638"/>
    <lineage>
        <taxon>Eukaryota</taxon>
        <taxon>Sar</taxon>
        <taxon>Stramenopiles</taxon>
        <taxon>Ochrophyta</taxon>
        <taxon>Bacillariophyta</taxon>
        <taxon>Coscinodiscophyceae</taxon>
        <taxon>Chaetocerotophycidae</taxon>
        <taxon>Chaetocerotales</taxon>
        <taxon>Chaetocerotaceae</taxon>
        <taxon>Chaetoceros</taxon>
    </lineage>
</organism>
<feature type="compositionally biased region" description="Basic and acidic residues" evidence="5">
    <location>
        <begin position="411"/>
        <end position="420"/>
    </location>
</feature>
<proteinExistence type="predicted"/>
<comment type="subcellular location">
    <subcellularLocation>
        <location evidence="1">Membrane</location>
        <topology evidence="1">Multi-pass membrane protein</topology>
    </subcellularLocation>
</comment>
<sequence>MGQDTDENTLWETLLRIEWFIAIPECILSCLGAIMIILSVFRSKTNRKNVQQKLMGFMSISDFLLPFLRLTGFLWIPSDHGLTYLGNDIVQPFTISIDYQIQLEAEWFYFAPPLNGLFWGLLAVAFNVENAPENYYATNFCTVQYDIDFSKSNGPDDKAYKFQTRVITVLWALFAAMYLSIILLNIICIVTIYKHVKKTEMRSFRWKSANATQLVKTAEVATQFRYFAMVFFVPGTIFVIVYFVNRAGGGKLIPGPYLSFTLLLVCSAGFLNSLVYFRFRYKRMRKETPTAGGIATVKIIQDVLFPCCKPCCEKKNVGENLSLTDHTDSEDDHKDYEPVLEDFVEPPSSIRVPPGASDWKSLKALGIKTVHKQNKVSQKGDWRSLNALGVNTIEAKEKIQTPLAQMERLEDAKDGGDCKTAKLSGTNAQTISDDESSPLFPIKAVESDEDNDQSSNNETL</sequence>
<evidence type="ECO:0000256" key="3">
    <source>
        <dbReference type="ARBA" id="ARBA00022989"/>
    </source>
</evidence>
<dbReference type="GO" id="GO:0005886">
    <property type="term" value="C:plasma membrane"/>
    <property type="evidence" value="ECO:0007669"/>
    <property type="project" value="TreeGrafter"/>
</dbReference>
<keyword evidence="4 6" id="KW-0472">Membrane</keyword>
<dbReference type="GO" id="GO:0007189">
    <property type="term" value="P:adenylate cyclase-activating G protein-coupled receptor signaling pathway"/>
    <property type="evidence" value="ECO:0007669"/>
    <property type="project" value="TreeGrafter"/>
</dbReference>